<gene>
    <name evidence="2" type="ORF">DPMN_118840</name>
</gene>
<organism evidence="2 3">
    <name type="scientific">Dreissena polymorpha</name>
    <name type="common">Zebra mussel</name>
    <name type="synonym">Mytilus polymorpha</name>
    <dbReference type="NCBI Taxonomy" id="45954"/>
    <lineage>
        <taxon>Eukaryota</taxon>
        <taxon>Metazoa</taxon>
        <taxon>Spiralia</taxon>
        <taxon>Lophotrochozoa</taxon>
        <taxon>Mollusca</taxon>
        <taxon>Bivalvia</taxon>
        <taxon>Autobranchia</taxon>
        <taxon>Heteroconchia</taxon>
        <taxon>Euheterodonta</taxon>
        <taxon>Imparidentia</taxon>
        <taxon>Neoheterodontei</taxon>
        <taxon>Myida</taxon>
        <taxon>Dreissenoidea</taxon>
        <taxon>Dreissenidae</taxon>
        <taxon>Dreissena</taxon>
    </lineage>
</organism>
<sequence>MLKLAQTDQQTNRQTDRAKTILTHYLLTPARAPNRWRRRDKHPHPPTRCARQQISQEPTMEPSKALPRVTIVLSHPTAKHPDHVSSWDRPLPGRLNFEIREVEIVQKNQGFPISVSIFPVLKEHSVPTFTSNRHKHHMG</sequence>
<dbReference type="Proteomes" id="UP000828390">
    <property type="component" value="Unassembled WGS sequence"/>
</dbReference>
<reference evidence="2" key="2">
    <citation type="submission" date="2020-11" db="EMBL/GenBank/DDBJ databases">
        <authorList>
            <person name="McCartney M.A."/>
            <person name="Auch B."/>
            <person name="Kono T."/>
            <person name="Mallez S."/>
            <person name="Becker A."/>
            <person name="Gohl D.M."/>
            <person name="Silverstein K.A.T."/>
            <person name="Koren S."/>
            <person name="Bechman K.B."/>
            <person name="Herman A."/>
            <person name="Abrahante J.E."/>
            <person name="Garbe J."/>
        </authorList>
    </citation>
    <scope>NUCLEOTIDE SEQUENCE</scope>
    <source>
        <strain evidence="2">Duluth1</strain>
        <tissue evidence="2">Whole animal</tissue>
    </source>
</reference>
<feature type="compositionally biased region" description="Basic residues" evidence="1">
    <location>
        <begin position="35"/>
        <end position="45"/>
    </location>
</feature>
<accession>A0A9D4GNU5</accession>
<evidence type="ECO:0000313" key="2">
    <source>
        <dbReference type="EMBL" id="KAH3817307.1"/>
    </source>
</evidence>
<evidence type="ECO:0000256" key="1">
    <source>
        <dbReference type="SAM" id="MobiDB-lite"/>
    </source>
</evidence>
<protein>
    <submittedName>
        <fullName evidence="2">Uncharacterized protein</fullName>
    </submittedName>
</protein>
<comment type="caution">
    <text evidence="2">The sequence shown here is derived from an EMBL/GenBank/DDBJ whole genome shotgun (WGS) entry which is preliminary data.</text>
</comment>
<evidence type="ECO:0000313" key="3">
    <source>
        <dbReference type="Proteomes" id="UP000828390"/>
    </source>
</evidence>
<reference evidence="2" key="1">
    <citation type="journal article" date="2019" name="bioRxiv">
        <title>The Genome of the Zebra Mussel, Dreissena polymorpha: A Resource for Invasive Species Research.</title>
        <authorList>
            <person name="McCartney M.A."/>
            <person name="Auch B."/>
            <person name="Kono T."/>
            <person name="Mallez S."/>
            <person name="Zhang Y."/>
            <person name="Obille A."/>
            <person name="Becker A."/>
            <person name="Abrahante J.E."/>
            <person name="Garbe J."/>
            <person name="Badalamenti J.P."/>
            <person name="Herman A."/>
            <person name="Mangelson H."/>
            <person name="Liachko I."/>
            <person name="Sullivan S."/>
            <person name="Sone E.D."/>
            <person name="Koren S."/>
            <person name="Silverstein K.A.T."/>
            <person name="Beckman K.B."/>
            <person name="Gohl D.M."/>
        </authorList>
    </citation>
    <scope>NUCLEOTIDE SEQUENCE</scope>
    <source>
        <strain evidence="2">Duluth1</strain>
        <tissue evidence="2">Whole animal</tissue>
    </source>
</reference>
<proteinExistence type="predicted"/>
<dbReference type="AlphaFoldDB" id="A0A9D4GNU5"/>
<dbReference type="EMBL" id="JAIWYP010000005">
    <property type="protein sequence ID" value="KAH3817307.1"/>
    <property type="molecule type" value="Genomic_DNA"/>
</dbReference>
<feature type="region of interest" description="Disordered" evidence="1">
    <location>
        <begin position="35"/>
        <end position="64"/>
    </location>
</feature>
<keyword evidence="3" id="KW-1185">Reference proteome</keyword>
<name>A0A9D4GNU5_DREPO</name>